<feature type="compositionally biased region" description="Polar residues" evidence="1">
    <location>
        <begin position="40"/>
        <end position="51"/>
    </location>
</feature>
<evidence type="ECO:0000256" key="1">
    <source>
        <dbReference type="SAM" id="MobiDB-lite"/>
    </source>
</evidence>
<keyword evidence="3" id="KW-1185">Reference proteome</keyword>
<feature type="region of interest" description="Disordered" evidence="1">
    <location>
        <begin position="103"/>
        <end position="158"/>
    </location>
</feature>
<accession>A0A9P6E068</accession>
<feature type="compositionally biased region" description="Polar residues" evidence="1">
    <location>
        <begin position="1"/>
        <end position="16"/>
    </location>
</feature>
<reference evidence="2" key="1">
    <citation type="submission" date="2020-11" db="EMBL/GenBank/DDBJ databases">
        <authorList>
            <consortium name="DOE Joint Genome Institute"/>
            <person name="Ahrendt S."/>
            <person name="Riley R."/>
            <person name="Andreopoulos W."/>
            <person name="Labutti K."/>
            <person name="Pangilinan J."/>
            <person name="Ruiz-Duenas F.J."/>
            <person name="Barrasa J.M."/>
            <person name="Sanchez-Garcia M."/>
            <person name="Camarero S."/>
            <person name="Miyauchi S."/>
            <person name="Serrano A."/>
            <person name="Linde D."/>
            <person name="Babiker R."/>
            <person name="Drula E."/>
            <person name="Ayuso-Fernandez I."/>
            <person name="Pacheco R."/>
            <person name="Padilla G."/>
            <person name="Ferreira P."/>
            <person name="Barriuso J."/>
            <person name="Kellner H."/>
            <person name="Castanera R."/>
            <person name="Alfaro M."/>
            <person name="Ramirez L."/>
            <person name="Pisabarro A.G."/>
            <person name="Kuo A."/>
            <person name="Tritt A."/>
            <person name="Lipzen A."/>
            <person name="He G."/>
            <person name="Yan M."/>
            <person name="Ng V."/>
            <person name="Cullen D."/>
            <person name="Martin F."/>
            <person name="Rosso M.-N."/>
            <person name="Henrissat B."/>
            <person name="Hibbett D."/>
            <person name="Martinez A.T."/>
            <person name="Grigoriev I.V."/>
        </authorList>
    </citation>
    <scope>NUCLEOTIDE SEQUENCE</scope>
    <source>
        <strain evidence="2">CBS 506.95</strain>
    </source>
</reference>
<feature type="compositionally biased region" description="Basic and acidic residues" evidence="1">
    <location>
        <begin position="73"/>
        <end position="90"/>
    </location>
</feature>
<protein>
    <submittedName>
        <fullName evidence="2">Uncharacterized protein</fullName>
    </submittedName>
</protein>
<feature type="compositionally biased region" description="Basic and acidic residues" evidence="1">
    <location>
        <begin position="106"/>
        <end position="117"/>
    </location>
</feature>
<feature type="non-terminal residue" evidence="2">
    <location>
        <position position="1"/>
    </location>
</feature>
<comment type="caution">
    <text evidence="2">The sequence shown here is derived from an EMBL/GenBank/DDBJ whole genome shotgun (WGS) entry which is preliminary data.</text>
</comment>
<organism evidence="2 3">
    <name type="scientific">Crepidotus variabilis</name>
    <dbReference type="NCBI Taxonomy" id="179855"/>
    <lineage>
        <taxon>Eukaryota</taxon>
        <taxon>Fungi</taxon>
        <taxon>Dikarya</taxon>
        <taxon>Basidiomycota</taxon>
        <taxon>Agaricomycotina</taxon>
        <taxon>Agaricomycetes</taxon>
        <taxon>Agaricomycetidae</taxon>
        <taxon>Agaricales</taxon>
        <taxon>Agaricineae</taxon>
        <taxon>Crepidotaceae</taxon>
        <taxon>Crepidotus</taxon>
    </lineage>
</organism>
<name>A0A9P6E068_9AGAR</name>
<sequence>IALSKHSTSNNTQSAVKQGEDLPDVMYLQQDNQQQEQQKSETAISDHNQYMNGHRQYMLDQRDQPDPNYSDYLDMHRQRMLDQQNKKPETEATTYYQNLAQLATNTKKDQSSNKRNLDASASLTSDMDSVSKRPRLTEDLEGFEEQNKSDADSDQMEL</sequence>
<dbReference type="EMBL" id="MU158143">
    <property type="protein sequence ID" value="KAF9521301.1"/>
    <property type="molecule type" value="Genomic_DNA"/>
</dbReference>
<proteinExistence type="predicted"/>
<gene>
    <name evidence="2" type="ORF">CPB83DRAFT_841370</name>
</gene>
<feature type="compositionally biased region" description="Polar residues" evidence="1">
    <location>
        <begin position="119"/>
        <end position="128"/>
    </location>
</feature>
<dbReference type="Proteomes" id="UP000807306">
    <property type="component" value="Unassembled WGS sequence"/>
</dbReference>
<feature type="region of interest" description="Disordered" evidence="1">
    <location>
        <begin position="1"/>
        <end position="90"/>
    </location>
</feature>
<evidence type="ECO:0000313" key="3">
    <source>
        <dbReference type="Proteomes" id="UP000807306"/>
    </source>
</evidence>
<feature type="compositionally biased region" description="Basic and acidic residues" evidence="1">
    <location>
        <begin position="129"/>
        <end position="138"/>
    </location>
</feature>
<evidence type="ECO:0000313" key="2">
    <source>
        <dbReference type="EMBL" id="KAF9521301.1"/>
    </source>
</evidence>
<dbReference type="AlphaFoldDB" id="A0A9P6E068"/>